<name>A0A554LH85_9BACT</name>
<dbReference type="GO" id="GO:0003676">
    <property type="term" value="F:nucleic acid binding"/>
    <property type="evidence" value="ECO:0007669"/>
    <property type="project" value="InterPro"/>
</dbReference>
<reference evidence="3 4" key="1">
    <citation type="submission" date="2017-07" db="EMBL/GenBank/DDBJ databases">
        <title>Mechanisms for carbon and nitrogen cycling indicate functional differentiation within the Candidate Phyla Radiation.</title>
        <authorList>
            <person name="Danczak R.E."/>
            <person name="Johnston M.D."/>
            <person name="Kenah C."/>
            <person name="Slattery M."/>
            <person name="Wrighton K.C."/>
            <person name="Wilkins M.J."/>
        </authorList>
    </citation>
    <scope>NUCLEOTIDE SEQUENCE [LARGE SCALE GENOMIC DNA]</scope>
    <source>
        <strain evidence="3">Licking1014_96</strain>
    </source>
</reference>
<dbReference type="AlphaFoldDB" id="A0A554LH85"/>
<dbReference type="InterPro" id="IPR003156">
    <property type="entry name" value="DHHA1_dom"/>
</dbReference>
<dbReference type="InterPro" id="IPR038763">
    <property type="entry name" value="DHH_sf"/>
</dbReference>
<dbReference type="Gene3D" id="3.10.310.30">
    <property type="match status" value="1"/>
</dbReference>
<dbReference type="SUPFAM" id="SSF64182">
    <property type="entry name" value="DHH phosphoesterases"/>
    <property type="match status" value="1"/>
</dbReference>
<sequence>MDLTPKQQATAAIKEAKRILIVSHSEPDGDALGSLLALSAVLKKTGKEVISVISGPIPKIFNFLPNVETIKDELDGSKDFIIFLREERAKVARLSYKLENERLKIVISPKEGNFSPEDVNFAYGHFNYDLIMVLDSDTLERLGAIYRENTEMFYKTDLINLDHHLGNAYFGKINWIEENASSVCEILVSLVEALESEHGKIMDGEIATALLLGIMTDTNLFQNQATTSKSLTVAAQLIAAGADRDLIAKKVFQTHSYSTLKIWGKILSKLDSYPAMGLVWSEVSKQDLDLTGADEGALTAALNDLLYTTEGAKIVILFSEANNATKVSLRSIEGFDVASIAQEFGGGGHKMAAGFKMSGLGLEEAKRLVLQRLKAIILGQTEEAVI</sequence>
<accession>A0A554LH85</accession>
<dbReference type="EMBL" id="VMGH01000009">
    <property type="protein sequence ID" value="TSC92195.1"/>
    <property type="molecule type" value="Genomic_DNA"/>
</dbReference>
<dbReference type="InterPro" id="IPR051319">
    <property type="entry name" value="Oligoribo/pAp-PDE_c-di-AMP_PDE"/>
</dbReference>
<evidence type="ECO:0000259" key="2">
    <source>
        <dbReference type="Pfam" id="PF02272"/>
    </source>
</evidence>
<dbReference type="InterPro" id="IPR001667">
    <property type="entry name" value="DDH_dom"/>
</dbReference>
<evidence type="ECO:0000259" key="1">
    <source>
        <dbReference type="Pfam" id="PF01368"/>
    </source>
</evidence>
<dbReference type="Proteomes" id="UP000318296">
    <property type="component" value="Unassembled WGS sequence"/>
</dbReference>
<comment type="caution">
    <text evidence="3">The sequence shown here is derived from an EMBL/GenBank/DDBJ whole genome shotgun (WGS) entry which is preliminary data.</text>
</comment>
<dbReference type="Pfam" id="PF01368">
    <property type="entry name" value="DHH"/>
    <property type="match status" value="1"/>
</dbReference>
<dbReference type="PANTHER" id="PTHR47618">
    <property type="entry name" value="BIFUNCTIONAL OLIGORIBONUCLEASE AND PAP PHOSPHATASE NRNA"/>
    <property type="match status" value="1"/>
</dbReference>
<gene>
    <name evidence="3" type="ORF">CEN92_69</name>
</gene>
<evidence type="ECO:0000313" key="4">
    <source>
        <dbReference type="Proteomes" id="UP000318296"/>
    </source>
</evidence>
<dbReference type="PANTHER" id="PTHR47618:SF1">
    <property type="entry name" value="BIFUNCTIONAL OLIGORIBONUCLEASE AND PAP PHOSPHATASE NRNA"/>
    <property type="match status" value="1"/>
</dbReference>
<organism evidence="3 4">
    <name type="scientific">Candidatus Berkelbacteria bacterium Licking1014_96</name>
    <dbReference type="NCBI Taxonomy" id="2017149"/>
    <lineage>
        <taxon>Bacteria</taxon>
        <taxon>Candidatus Berkelbacteria</taxon>
    </lineage>
</organism>
<evidence type="ECO:0008006" key="5">
    <source>
        <dbReference type="Google" id="ProtNLM"/>
    </source>
</evidence>
<dbReference type="Gene3D" id="3.90.1640.10">
    <property type="entry name" value="inorganic pyrophosphatase (n-terminal core)"/>
    <property type="match status" value="2"/>
</dbReference>
<proteinExistence type="predicted"/>
<feature type="domain" description="DDH" evidence="1">
    <location>
        <begin position="18"/>
        <end position="214"/>
    </location>
</feature>
<evidence type="ECO:0000313" key="3">
    <source>
        <dbReference type="EMBL" id="TSC92195.1"/>
    </source>
</evidence>
<dbReference type="Pfam" id="PF02272">
    <property type="entry name" value="DHHA1"/>
    <property type="match status" value="1"/>
</dbReference>
<feature type="domain" description="DHHA1" evidence="2">
    <location>
        <begin position="292"/>
        <end position="375"/>
    </location>
</feature>
<protein>
    <recommendedName>
        <fullName evidence="5">Phosphoesterase RecJ domain-containing protein</fullName>
    </recommendedName>
</protein>